<dbReference type="InterPro" id="IPR045851">
    <property type="entry name" value="AMP-bd_C_sf"/>
</dbReference>
<dbReference type="AlphaFoldDB" id="A0A0S4QGV4"/>
<dbReference type="PANTHER" id="PTHR43767:SF10">
    <property type="entry name" value="SURFACTIN SYNTHASE SUBUNIT 1"/>
    <property type="match status" value="1"/>
</dbReference>
<reference evidence="4" key="1">
    <citation type="submission" date="2015-11" db="EMBL/GenBank/DDBJ databases">
        <authorList>
            <person name="Varghese N."/>
        </authorList>
    </citation>
    <scope>NUCLEOTIDE SEQUENCE [LARGE SCALE GENOMIC DNA]</scope>
    <source>
        <strain evidence="4">DSM 45899</strain>
    </source>
</reference>
<dbReference type="EMBL" id="FAOZ01000003">
    <property type="protein sequence ID" value="CUU54811.1"/>
    <property type="molecule type" value="Genomic_DNA"/>
</dbReference>
<evidence type="ECO:0000259" key="2">
    <source>
        <dbReference type="Pfam" id="PF13193"/>
    </source>
</evidence>
<dbReference type="InterPro" id="IPR025110">
    <property type="entry name" value="AMP-bd_C"/>
</dbReference>
<dbReference type="RefSeq" id="WP_091272659.1">
    <property type="nucleotide sequence ID" value="NZ_FAOZ01000003.1"/>
</dbReference>
<evidence type="ECO:0000313" key="4">
    <source>
        <dbReference type="Proteomes" id="UP000198802"/>
    </source>
</evidence>
<dbReference type="Pfam" id="PF00501">
    <property type="entry name" value="AMP-binding"/>
    <property type="match status" value="1"/>
</dbReference>
<dbReference type="Gene3D" id="3.30.300.30">
    <property type="match status" value="1"/>
</dbReference>
<dbReference type="GO" id="GO:0016877">
    <property type="term" value="F:ligase activity, forming carbon-sulfur bonds"/>
    <property type="evidence" value="ECO:0007669"/>
    <property type="project" value="UniProtKB-ARBA"/>
</dbReference>
<evidence type="ECO:0000313" key="3">
    <source>
        <dbReference type="EMBL" id="CUU54811.1"/>
    </source>
</evidence>
<dbReference type="InterPro" id="IPR000873">
    <property type="entry name" value="AMP-dep_synth/lig_dom"/>
</dbReference>
<dbReference type="InterPro" id="IPR020845">
    <property type="entry name" value="AMP-binding_CS"/>
</dbReference>
<dbReference type="InterPro" id="IPR050237">
    <property type="entry name" value="ATP-dep_AMP-bd_enzyme"/>
</dbReference>
<dbReference type="Proteomes" id="UP000198802">
    <property type="component" value="Unassembled WGS sequence"/>
</dbReference>
<sequence length="521" mass="55398">MRLVDLLEPRPDDETTPAVFVEEQVVTRAALRAGSDQLAERLRAVGVRPGHPVAVMLPNTAEVVAAMFGVWSAEAVYVPLNPRSSDAEIGHLVDAVQPAAVVTLAPWADRLQDTTRPVIVAVDDEATGTIGWRNGTGTLQAPDVPAHEADIALVQFTSGTTGRPKPVLLRHSGYLALLEPVLRKLVGDAAAGDLARRKAPMPNLIPTSMSLSAGIYNVLFAFRVGAPVVIMPTFTTAAFAAAVARHGIRSTVLPPAAMNMLTDDPAITSLAPLRYVRGITAPLSPLRARMFRDRFGVMVLNCYGQTEIGGEIIGWNAADSREFGESKLGSIGRPHAGVIPRIVGADGAELPVDEPGELHVRTPAVSAGYADGSALGDRITADGWFRTGDIARIDPDGFIWIEGRVSDMINRGGLKVFPGEVEEVLRLVPEVADCAVVGVPDDRLGEVPWAFVVPRPGAALDPDALRAAARERLLPYKVPVRFVPLDELPRTEVGKVRAGDLVRAAEQAAAETTVDAGAHRT</sequence>
<feature type="domain" description="AMP-binding enzyme C-terminal" evidence="2">
    <location>
        <begin position="420"/>
        <end position="495"/>
    </location>
</feature>
<evidence type="ECO:0000259" key="1">
    <source>
        <dbReference type="Pfam" id="PF00501"/>
    </source>
</evidence>
<feature type="domain" description="AMP-dependent synthetase/ligase" evidence="1">
    <location>
        <begin position="17"/>
        <end position="369"/>
    </location>
</feature>
<dbReference type="InterPro" id="IPR042099">
    <property type="entry name" value="ANL_N_sf"/>
</dbReference>
<dbReference type="PANTHER" id="PTHR43767">
    <property type="entry name" value="LONG-CHAIN-FATTY-ACID--COA LIGASE"/>
    <property type="match status" value="1"/>
</dbReference>
<name>A0A0S4QGV4_9ACTN</name>
<dbReference type="Pfam" id="PF13193">
    <property type="entry name" value="AMP-binding_C"/>
    <property type="match status" value="1"/>
</dbReference>
<dbReference type="SUPFAM" id="SSF56801">
    <property type="entry name" value="Acetyl-CoA synthetase-like"/>
    <property type="match status" value="1"/>
</dbReference>
<organism evidence="3 4">
    <name type="scientific">Parafrankia irregularis</name>
    <dbReference type="NCBI Taxonomy" id="795642"/>
    <lineage>
        <taxon>Bacteria</taxon>
        <taxon>Bacillati</taxon>
        <taxon>Actinomycetota</taxon>
        <taxon>Actinomycetes</taxon>
        <taxon>Frankiales</taxon>
        <taxon>Frankiaceae</taxon>
        <taxon>Parafrankia</taxon>
    </lineage>
</organism>
<proteinExistence type="predicted"/>
<gene>
    <name evidence="3" type="ORF">Ga0074812_103301</name>
</gene>
<keyword evidence="4" id="KW-1185">Reference proteome</keyword>
<keyword evidence="3" id="KW-0436">Ligase</keyword>
<dbReference type="CDD" id="cd04433">
    <property type="entry name" value="AFD_class_I"/>
    <property type="match status" value="1"/>
</dbReference>
<dbReference type="Gene3D" id="3.40.50.12780">
    <property type="entry name" value="N-terminal domain of ligase-like"/>
    <property type="match status" value="1"/>
</dbReference>
<protein>
    <submittedName>
        <fullName evidence="3">Acyl-CoA synthetase (AMP-forming)/AMP-acid ligase II</fullName>
    </submittedName>
</protein>
<dbReference type="PROSITE" id="PS00455">
    <property type="entry name" value="AMP_BINDING"/>
    <property type="match status" value="1"/>
</dbReference>
<accession>A0A0S4QGV4</accession>